<reference evidence="1" key="1">
    <citation type="submission" date="2014-09" db="EMBL/GenBank/DDBJ databases">
        <authorList>
            <person name="Magalhaes I.L.F."/>
            <person name="Oliveira U."/>
            <person name="Santos F.R."/>
            <person name="Vidigal T.H.D.A."/>
            <person name="Brescovit A.D."/>
            <person name="Santos A.J."/>
        </authorList>
    </citation>
    <scope>NUCLEOTIDE SEQUENCE</scope>
    <source>
        <tissue evidence="1">Shoot tissue taken approximately 20 cm above the soil surface</tissue>
    </source>
</reference>
<dbReference type="AlphaFoldDB" id="A0A0A9C325"/>
<sequence>MPSALPRLPSSSVPPGCLPPHGSLLCSALSLAAVLQPAPIAAWEPLQVGGQGEFCVGLDWFGTNP</sequence>
<accession>A0A0A9C325</accession>
<protein>
    <submittedName>
        <fullName evidence="1">Uncharacterized protein</fullName>
    </submittedName>
</protein>
<proteinExistence type="predicted"/>
<dbReference type="EMBL" id="GBRH01230105">
    <property type="protein sequence ID" value="JAD67790.1"/>
    <property type="molecule type" value="Transcribed_RNA"/>
</dbReference>
<evidence type="ECO:0000313" key="1">
    <source>
        <dbReference type="EMBL" id="JAD67790.1"/>
    </source>
</evidence>
<name>A0A0A9C325_ARUDO</name>
<organism evidence="1">
    <name type="scientific">Arundo donax</name>
    <name type="common">Giant reed</name>
    <name type="synonym">Donax arundinaceus</name>
    <dbReference type="NCBI Taxonomy" id="35708"/>
    <lineage>
        <taxon>Eukaryota</taxon>
        <taxon>Viridiplantae</taxon>
        <taxon>Streptophyta</taxon>
        <taxon>Embryophyta</taxon>
        <taxon>Tracheophyta</taxon>
        <taxon>Spermatophyta</taxon>
        <taxon>Magnoliopsida</taxon>
        <taxon>Liliopsida</taxon>
        <taxon>Poales</taxon>
        <taxon>Poaceae</taxon>
        <taxon>PACMAD clade</taxon>
        <taxon>Arundinoideae</taxon>
        <taxon>Arundineae</taxon>
        <taxon>Arundo</taxon>
    </lineage>
</organism>
<reference evidence="1" key="2">
    <citation type="journal article" date="2015" name="Data Brief">
        <title>Shoot transcriptome of the giant reed, Arundo donax.</title>
        <authorList>
            <person name="Barrero R.A."/>
            <person name="Guerrero F.D."/>
            <person name="Moolhuijzen P."/>
            <person name="Goolsby J.A."/>
            <person name="Tidwell J."/>
            <person name="Bellgard S.E."/>
            <person name="Bellgard M.I."/>
        </authorList>
    </citation>
    <scope>NUCLEOTIDE SEQUENCE</scope>
    <source>
        <tissue evidence="1">Shoot tissue taken approximately 20 cm above the soil surface</tissue>
    </source>
</reference>